<organism evidence="1 2">
    <name type="scientific">Racocetra persica</name>
    <dbReference type="NCBI Taxonomy" id="160502"/>
    <lineage>
        <taxon>Eukaryota</taxon>
        <taxon>Fungi</taxon>
        <taxon>Fungi incertae sedis</taxon>
        <taxon>Mucoromycota</taxon>
        <taxon>Glomeromycotina</taxon>
        <taxon>Glomeromycetes</taxon>
        <taxon>Diversisporales</taxon>
        <taxon>Gigasporaceae</taxon>
        <taxon>Racocetra</taxon>
    </lineage>
</organism>
<evidence type="ECO:0000313" key="1">
    <source>
        <dbReference type="EMBL" id="CAG8760552.1"/>
    </source>
</evidence>
<feature type="non-terminal residue" evidence="1">
    <location>
        <position position="1"/>
    </location>
</feature>
<accession>A0ACA9QP86</accession>
<reference evidence="1" key="1">
    <citation type="submission" date="2021-06" db="EMBL/GenBank/DDBJ databases">
        <authorList>
            <person name="Kallberg Y."/>
            <person name="Tangrot J."/>
            <person name="Rosling A."/>
        </authorList>
    </citation>
    <scope>NUCLEOTIDE SEQUENCE</scope>
    <source>
        <strain evidence="1">MA461A</strain>
    </source>
</reference>
<evidence type="ECO:0000313" key="2">
    <source>
        <dbReference type="Proteomes" id="UP000789920"/>
    </source>
</evidence>
<comment type="caution">
    <text evidence="1">The sequence shown here is derived from an EMBL/GenBank/DDBJ whole genome shotgun (WGS) entry which is preliminary data.</text>
</comment>
<gene>
    <name evidence="1" type="ORF">RPERSI_LOCUS15189</name>
</gene>
<keyword evidence="2" id="KW-1185">Reference proteome</keyword>
<dbReference type="EMBL" id="CAJVQC010036084">
    <property type="protein sequence ID" value="CAG8760552.1"/>
    <property type="molecule type" value="Genomic_DNA"/>
</dbReference>
<name>A0ACA9QP86_9GLOM</name>
<protein>
    <submittedName>
        <fullName evidence="1">8375_t:CDS:1</fullName>
    </submittedName>
</protein>
<dbReference type="Proteomes" id="UP000789920">
    <property type="component" value="Unassembled WGS sequence"/>
</dbReference>
<proteinExistence type="predicted"/>
<feature type="non-terminal residue" evidence="1">
    <location>
        <position position="278"/>
    </location>
</feature>
<sequence>VVIATVEEYEIPKNFQNQFENAIGDVKKLLEKLEHQEDREYFQECLRKIRDALEHQEDKEYFLNYFKKINNQLDHFKDFDEKALEISDYFNYMINSTFEILSGSANLQMKIFSSIERLNNIDLESSQDEINLSFDETDEYLFKWINYCTEITDQFEKFFEDHSNLIKNIEDSLFFFEIQEEILTKIHDIKTNLLHNSEEIDKPKIRRVRTLFSSSEEIKKEAYSNFLLIIGLKLVYDLTAKLEYTTKEFWETLSKELSKVLSKELAKNFVKCELYAKE</sequence>